<dbReference type="PANTHER" id="PTHR36842:SF1">
    <property type="entry name" value="PROTEIN TOLB"/>
    <property type="match status" value="1"/>
</dbReference>
<dbReference type="SUPFAM" id="SSF69304">
    <property type="entry name" value="Tricorn protease N-terminal domain"/>
    <property type="match status" value="1"/>
</dbReference>
<evidence type="ECO:0000256" key="1">
    <source>
        <dbReference type="ARBA" id="ARBA00009820"/>
    </source>
</evidence>
<organism evidence="3 4">
    <name type="scientific">Photobacterium galatheae</name>
    <dbReference type="NCBI Taxonomy" id="1654360"/>
    <lineage>
        <taxon>Bacteria</taxon>
        <taxon>Pseudomonadati</taxon>
        <taxon>Pseudomonadota</taxon>
        <taxon>Gammaproteobacteria</taxon>
        <taxon>Vibrionales</taxon>
        <taxon>Vibrionaceae</taxon>
        <taxon>Photobacterium</taxon>
    </lineage>
</organism>
<protein>
    <recommendedName>
        <fullName evidence="5">Translocation protein TolB</fullName>
    </recommendedName>
</protein>
<comment type="caution">
    <text evidence="3">The sequence shown here is derived from an EMBL/GenBank/DDBJ whole genome shotgun (WGS) entry which is preliminary data.</text>
</comment>
<dbReference type="PANTHER" id="PTHR36842">
    <property type="entry name" value="PROTEIN TOLB HOMOLOG"/>
    <property type="match status" value="1"/>
</dbReference>
<sequence>MRKITQRLVPLILVTTCAHVFASPVDGINIVQNGGSSGKLTAIISDEIPEFVSKRLGVLPDVNLYQGECGAVSRKIKRQAACVELNENGQIVTSVPDSHNSIKQTTFSFKNGRKRLNPKEEIALTKAIYMVLSGNKSSIFDTKLVYISKHSNGKYILRVSDYDGSSPVTIHESREPILTPSWSPNGKYLTYVSFESVRASIFVQEVQSKRRIKVITLRGLNAYPSFDSDSALLVSLSQEKPTSEIYRYDIQTGELKRMKRSGRADIFPKRINEETYLKVGLSSQDTPYAYVVEKGRQKPISSKPLNAISVSKNGDVVGLSGNNLVYLKKTDDGWDEMKYLAKGSSIESPSISQNGKSIYFSVQEKERVFIKMASNTGKNILSFRVNHEDLIQVSAL</sequence>
<reference evidence="3 4" key="1">
    <citation type="submission" date="2014-04" db="EMBL/GenBank/DDBJ databases">
        <title>Draft genome sequence of Photobacterium halotolerans S2753: a solonamide, ngercheumicin and holomycin producer.</title>
        <authorList>
            <person name="Machado H.R."/>
            <person name="Gram L."/>
        </authorList>
    </citation>
    <scope>NUCLEOTIDE SEQUENCE [LARGE SCALE GENOMIC DNA]</scope>
    <source>
        <strain evidence="3 4">S2753</strain>
    </source>
</reference>
<evidence type="ECO:0000256" key="2">
    <source>
        <dbReference type="SAM" id="SignalP"/>
    </source>
</evidence>
<feature type="signal peptide" evidence="2">
    <location>
        <begin position="1"/>
        <end position="22"/>
    </location>
</feature>
<dbReference type="OrthoDB" id="9802240at2"/>
<proteinExistence type="inferred from homology"/>
<dbReference type="EMBL" id="JMIB01000027">
    <property type="protein sequence ID" value="KDM90921.1"/>
    <property type="molecule type" value="Genomic_DNA"/>
</dbReference>
<dbReference type="Proteomes" id="UP000027192">
    <property type="component" value="Unassembled WGS sequence"/>
</dbReference>
<evidence type="ECO:0000313" key="4">
    <source>
        <dbReference type="Proteomes" id="UP000027192"/>
    </source>
</evidence>
<accession>A0A066RP70</accession>
<dbReference type="RefSeq" id="WP_036753841.1">
    <property type="nucleotide sequence ID" value="NZ_JAGSGC010000004.1"/>
</dbReference>
<dbReference type="InterPro" id="IPR011659">
    <property type="entry name" value="WD40"/>
</dbReference>
<dbReference type="Pfam" id="PF07676">
    <property type="entry name" value="PD40"/>
    <property type="match status" value="2"/>
</dbReference>
<evidence type="ECO:0000313" key="3">
    <source>
        <dbReference type="EMBL" id="KDM90921.1"/>
    </source>
</evidence>
<keyword evidence="2" id="KW-0732">Signal</keyword>
<gene>
    <name evidence="3" type="ORF">EA58_14270</name>
</gene>
<dbReference type="InterPro" id="IPR011042">
    <property type="entry name" value="6-blade_b-propeller_TolB-like"/>
</dbReference>
<dbReference type="AlphaFoldDB" id="A0A066RP70"/>
<evidence type="ECO:0008006" key="5">
    <source>
        <dbReference type="Google" id="ProtNLM"/>
    </source>
</evidence>
<keyword evidence="4" id="KW-1185">Reference proteome</keyword>
<dbReference type="STRING" id="1654360.EA58_14270"/>
<dbReference type="Gene3D" id="2.120.10.30">
    <property type="entry name" value="TolB, C-terminal domain"/>
    <property type="match status" value="1"/>
</dbReference>
<feature type="chain" id="PRO_5001625953" description="Translocation protein TolB" evidence="2">
    <location>
        <begin position="23"/>
        <end position="396"/>
    </location>
</feature>
<name>A0A066RP70_9GAMM</name>
<comment type="similarity">
    <text evidence="1">Belongs to the TolB family.</text>
</comment>